<dbReference type="GO" id="GO:0031146">
    <property type="term" value="P:SCF-dependent proteasomal ubiquitin-dependent protein catabolic process"/>
    <property type="evidence" value="ECO:0007669"/>
    <property type="project" value="TreeGrafter"/>
</dbReference>
<dbReference type="PANTHER" id="PTHR13318:SF169">
    <property type="entry name" value="F-BOX AND LEUCINE-RICH REPEAT PROTEIN 9"/>
    <property type="match status" value="1"/>
</dbReference>
<sequence>MEFVSSASSSSSESHASGHARDMFDEEDTDLHDSDGLHTRGGSGWPGPVSTARAIRRSSARRRRNAPETTRAVDAGEKQEKELVSAAGIKASRAAATAAAVAAAAAAADRVPRLEQLCVNVVENELALLRSKWIAGVKARGEALAAADAEQADVSAAEVDPHGEWEQPLEELGVVHPELLARVAQKLAARRRLDAPLVTLFTPPGARVVVVPDCSFLTPRQLANALKRVLSQPALEELRLAFCGRGAVVESMAELSNAPNLRTLALTGAYALSDDALLCALRACGANGLASLHVSHAEALTPRVIHAVAAREELAPLRRNLHTLRLEHCASALPPPALPMLACFKAQLNTLSLAGLHCRVNVRRFRLCDETANNDDDGGNDGDDGGGVGRKRKRRVVHEDEVGGGSVHVEELCELLKSLEVLERLDLSELSFSATESDDGGGGVMMMGVRKRDENSGEYEEARTRARQKMEDDADKLGAAAVADAICESGQKLTHLSVDCMLELRSRQLKRIARRCRKIVALGVRRCSMLSDGAIATFVMTRDAACKMEWMNLCGVVRVGERAVRAMASGDRARMRAVDLSFCRGVSTAALVRMVRAQRESLRTVVLRACAQIDHAQVISMAHPRLVLSAIALEAPLAPAHALASVLDYDKAHASHNNSISSNVGAKD</sequence>
<proteinExistence type="predicted"/>
<protein>
    <submittedName>
        <fullName evidence="2">Uncharacterized protein</fullName>
    </submittedName>
</protein>
<accession>A0A7S0T607</accession>
<dbReference type="AlphaFoldDB" id="A0A7S0T607"/>
<dbReference type="SUPFAM" id="SSF52047">
    <property type="entry name" value="RNI-like"/>
    <property type="match status" value="1"/>
</dbReference>
<reference evidence="2" key="1">
    <citation type="submission" date="2021-01" db="EMBL/GenBank/DDBJ databases">
        <authorList>
            <person name="Corre E."/>
            <person name="Pelletier E."/>
            <person name="Niang G."/>
            <person name="Scheremetjew M."/>
            <person name="Finn R."/>
            <person name="Kale V."/>
            <person name="Holt S."/>
            <person name="Cochrane G."/>
            <person name="Meng A."/>
            <person name="Brown T."/>
            <person name="Cohen L."/>
        </authorList>
    </citation>
    <scope>NUCLEOTIDE SEQUENCE</scope>
    <source>
        <strain evidence="2">CCMP3276</strain>
    </source>
</reference>
<name>A0A7S0T607_9RHOD</name>
<feature type="compositionally biased region" description="Basic residues" evidence="1">
    <location>
        <begin position="54"/>
        <end position="64"/>
    </location>
</feature>
<feature type="compositionally biased region" description="Acidic residues" evidence="1">
    <location>
        <begin position="372"/>
        <end position="384"/>
    </location>
</feature>
<feature type="compositionally biased region" description="Low complexity" evidence="1">
    <location>
        <begin position="1"/>
        <end position="17"/>
    </location>
</feature>
<dbReference type="InterPro" id="IPR032675">
    <property type="entry name" value="LRR_dom_sf"/>
</dbReference>
<feature type="region of interest" description="Disordered" evidence="1">
    <location>
        <begin position="1"/>
        <end position="77"/>
    </location>
</feature>
<organism evidence="2">
    <name type="scientific">Erythrolobus madagascarensis</name>
    <dbReference type="NCBI Taxonomy" id="708628"/>
    <lineage>
        <taxon>Eukaryota</taxon>
        <taxon>Rhodophyta</taxon>
        <taxon>Bangiophyceae</taxon>
        <taxon>Porphyridiales</taxon>
        <taxon>Porphyridiaceae</taxon>
        <taxon>Erythrolobus</taxon>
    </lineage>
</organism>
<dbReference type="Gene3D" id="3.80.10.10">
    <property type="entry name" value="Ribonuclease Inhibitor"/>
    <property type="match status" value="2"/>
</dbReference>
<feature type="region of interest" description="Disordered" evidence="1">
    <location>
        <begin position="371"/>
        <end position="397"/>
    </location>
</feature>
<dbReference type="GO" id="GO:0019005">
    <property type="term" value="C:SCF ubiquitin ligase complex"/>
    <property type="evidence" value="ECO:0007669"/>
    <property type="project" value="TreeGrafter"/>
</dbReference>
<dbReference type="PANTHER" id="PTHR13318">
    <property type="entry name" value="PARTNER OF PAIRED, ISOFORM B-RELATED"/>
    <property type="match status" value="1"/>
</dbReference>
<dbReference type="EMBL" id="HBFE01000754">
    <property type="protein sequence ID" value="CAD8724445.1"/>
    <property type="molecule type" value="Transcribed_RNA"/>
</dbReference>
<gene>
    <name evidence="2" type="ORF">EMAD1354_LOCUS522</name>
</gene>
<evidence type="ECO:0000256" key="1">
    <source>
        <dbReference type="SAM" id="MobiDB-lite"/>
    </source>
</evidence>
<evidence type="ECO:0000313" key="2">
    <source>
        <dbReference type="EMBL" id="CAD8724445.1"/>
    </source>
</evidence>